<feature type="compositionally biased region" description="Low complexity" evidence="1">
    <location>
        <begin position="135"/>
        <end position="153"/>
    </location>
</feature>
<feature type="compositionally biased region" description="Low complexity" evidence="1">
    <location>
        <begin position="172"/>
        <end position="183"/>
    </location>
</feature>
<evidence type="ECO:0000256" key="1">
    <source>
        <dbReference type="SAM" id="MobiDB-lite"/>
    </source>
</evidence>
<feature type="compositionally biased region" description="Low complexity" evidence="1">
    <location>
        <begin position="24"/>
        <end position="36"/>
    </location>
</feature>
<keyword evidence="3" id="KW-1185">Reference proteome</keyword>
<dbReference type="PATRIC" id="fig|595434.4.peg.912"/>
<reference evidence="2" key="1">
    <citation type="submission" date="2015-05" db="EMBL/GenBank/DDBJ databases">
        <title>Permanent draft genome of Rhodopirellula islandicus K833.</title>
        <authorList>
            <person name="Kizina J."/>
            <person name="Richter M."/>
            <person name="Glockner F.O."/>
            <person name="Harder J."/>
        </authorList>
    </citation>
    <scope>NUCLEOTIDE SEQUENCE [LARGE SCALE GENOMIC DNA]</scope>
    <source>
        <strain evidence="2">K833</strain>
    </source>
</reference>
<feature type="region of interest" description="Disordered" evidence="1">
    <location>
        <begin position="1"/>
        <end position="183"/>
    </location>
</feature>
<dbReference type="Proteomes" id="UP000036367">
    <property type="component" value="Unassembled WGS sequence"/>
</dbReference>
<organism evidence="2 3">
    <name type="scientific">Rhodopirellula islandica</name>
    <dbReference type="NCBI Taxonomy" id="595434"/>
    <lineage>
        <taxon>Bacteria</taxon>
        <taxon>Pseudomonadati</taxon>
        <taxon>Planctomycetota</taxon>
        <taxon>Planctomycetia</taxon>
        <taxon>Pirellulales</taxon>
        <taxon>Pirellulaceae</taxon>
        <taxon>Rhodopirellula</taxon>
    </lineage>
</organism>
<feature type="compositionally biased region" description="Polar residues" evidence="1">
    <location>
        <begin position="118"/>
        <end position="131"/>
    </location>
</feature>
<feature type="compositionally biased region" description="Low complexity" evidence="1">
    <location>
        <begin position="44"/>
        <end position="73"/>
    </location>
</feature>
<evidence type="ECO:0000313" key="2">
    <source>
        <dbReference type="EMBL" id="KLU07148.1"/>
    </source>
</evidence>
<proteinExistence type="predicted"/>
<dbReference type="EMBL" id="LECT01000007">
    <property type="protein sequence ID" value="KLU07148.1"/>
    <property type="molecule type" value="Genomic_DNA"/>
</dbReference>
<feature type="region of interest" description="Disordered" evidence="1">
    <location>
        <begin position="252"/>
        <end position="282"/>
    </location>
</feature>
<comment type="caution">
    <text evidence="2">The sequence shown here is derived from an EMBL/GenBank/DDBJ whole genome shotgun (WGS) entry which is preliminary data.</text>
</comment>
<protein>
    <submittedName>
        <fullName evidence="2">Uncharacterized protein</fullName>
    </submittedName>
</protein>
<accession>A0A0J1BL42</accession>
<feature type="compositionally biased region" description="Polar residues" evidence="1">
    <location>
        <begin position="154"/>
        <end position="166"/>
    </location>
</feature>
<name>A0A0J1BL42_RHOIS</name>
<evidence type="ECO:0000313" key="3">
    <source>
        <dbReference type="Proteomes" id="UP000036367"/>
    </source>
</evidence>
<sequence length="305" mass="32594">MSQQLLLLQPRLPKSFFSRPPLPMLQQPLSHPLSQQVGSQEAISQPQAGSQATSQGASQQLLQPLPLNNLLSKPPLPMLHPLSQHEGSQEATSQPQAGSQATSQAGAQPQSATSQPQVGSAQLLQPPNSLPFSKPQPESQPPQGASQPQSGSQTGAHPQSLSQPPQGASKPQVGSQAGASQQAVELPQPFMPSIRSSRSKPKPCVQTELATTIVNVKIVRFIGDYSPSRDCCGKLSAVIRHMRFCNLTIESVSGGHGRRTKSPTIKPRGKTSEHKPSEVRAPGPLTSFSSEIRYRFVPDFLAMVK</sequence>
<gene>
    <name evidence="2" type="ORF">RISK_000949</name>
</gene>
<feature type="compositionally biased region" description="Low complexity" evidence="1">
    <location>
        <begin position="91"/>
        <end position="117"/>
    </location>
</feature>
<dbReference type="AlphaFoldDB" id="A0A0J1BL42"/>